<dbReference type="Pfam" id="PF01522">
    <property type="entry name" value="Polysacc_deac_1"/>
    <property type="match status" value="1"/>
</dbReference>
<protein>
    <submittedName>
        <fullName evidence="3">Polysaccharide deacetylase family protein</fullName>
    </submittedName>
</protein>
<comment type="caution">
    <text evidence="3">The sequence shown here is derived from an EMBL/GenBank/DDBJ whole genome shotgun (WGS) entry which is preliminary data.</text>
</comment>
<name>A0ABS9D4V6_9ALTE</name>
<keyword evidence="4" id="KW-1185">Reference proteome</keyword>
<feature type="domain" description="NodB homology" evidence="2">
    <location>
        <begin position="31"/>
        <end position="221"/>
    </location>
</feature>
<evidence type="ECO:0000313" key="4">
    <source>
        <dbReference type="Proteomes" id="UP001521137"/>
    </source>
</evidence>
<keyword evidence="1" id="KW-0732">Signal</keyword>
<dbReference type="CDD" id="cd10917">
    <property type="entry name" value="CE4_NodB_like_6s_7s"/>
    <property type="match status" value="1"/>
</dbReference>
<feature type="signal peptide" evidence="1">
    <location>
        <begin position="1"/>
        <end position="23"/>
    </location>
</feature>
<feature type="chain" id="PRO_5046428079" evidence="1">
    <location>
        <begin position="24"/>
        <end position="239"/>
    </location>
</feature>
<dbReference type="PROSITE" id="PS51677">
    <property type="entry name" value="NODB"/>
    <property type="match status" value="1"/>
</dbReference>
<reference evidence="3 4" key="1">
    <citation type="submission" date="2022-01" db="EMBL/GenBank/DDBJ databases">
        <title>Paraglaciecola sp. G1-23.</title>
        <authorList>
            <person name="Jin M.S."/>
            <person name="Han D.M."/>
            <person name="Kim H.M."/>
            <person name="Jeon C.O."/>
        </authorList>
    </citation>
    <scope>NUCLEOTIDE SEQUENCE [LARGE SCALE GENOMIC DNA]</scope>
    <source>
        <strain evidence="3 4">G1-23</strain>
    </source>
</reference>
<gene>
    <name evidence="3" type="ORF">L0668_07540</name>
</gene>
<evidence type="ECO:0000313" key="3">
    <source>
        <dbReference type="EMBL" id="MCF2947954.1"/>
    </source>
</evidence>
<accession>A0ABS9D4V6</accession>
<dbReference type="SUPFAM" id="SSF88713">
    <property type="entry name" value="Glycoside hydrolase/deacetylase"/>
    <property type="match status" value="1"/>
</dbReference>
<dbReference type="Gene3D" id="3.20.20.370">
    <property type="entry name" value="Glycoside hydrolase/deacetylase"/>
    <property type="match status" value="1"/>
</dbReference>
<evidence type="ECO:0000256" key="1">
    <source>
        <dbReference type="SAM" id="SignalP"/>
    </source>
</evidence>
<dbReference type="InterPro" id="IPR011330">
    <property type="entry name" value="Glyco_hydro/deAcase_b/a-brl"/>
</dbReference>
<evidence type="ECO:0000259" key="2">
    <source>
        <dbReference type="PROSITE" id="PS51677"/>
    </source>
</evidence>
<dbReference type="Proteomes" id="UP001521137">
    <property type="component" value="Unassembled WGS sequence"/>
</dbReference>
<dbReference type="PROSITE" id="PS51257">
    <property type="entry name" value="PROKAR_LIPOPROTEIN"/>
    <property type="match status" value="1"/>
</dbReference>
<dbReference type="InterPro" id="IPR002509">
    <property type="entry name" value="NODB_dom"/>
</dbReference>
<dbReference type="EMBL" id="JAKGAS010000003">
    <property type="protein sequence ID" value="MCF2947954.1"/>
    <property type="molecule type" value="Genomic_DNA"/>
</dbReference>
<sequence length="239" mass="27076">MNKCIQSKIPKLLVILLTFIISACSQTPAPKQIYLTYDDGPDPKFTPRLLDVLEKHGVKATIFVTGENAEKHPEIVKRAFDSGHTIGNHSYAHRRASEMTYDEIEHSYSRTDKIIRGITGQEDILFRAPYLNISAESKAYLCKVGNNSMYVDMAGIDWKTQDPDTIIDNILHKPRYTKTNETNPVVLLHDSGQNDFGTRQGTVDATDKFIPMMRAKGYVFADSPPRHKWQLSKEDCESL</sequence>
<dbReference type="PANTHER" id="PTHR10587">
    <property type="entry name" value="GLYCOSYL TRANSFERASE-RELATED"/>
    <property type="match status" value="1"/>
</dbReference>
<dbReference type="RefSeq" id="WP_235311480.1">
    <property type="nucleotide sequence ID" value="NZ_JAKGAS010000003.1"/>
</dbReference>
<proteinExistence type="predicted"/>
<organism evidence="3 4">
    <name type="scientific">Paraglaciecola algarum</name>
    <dbReference type="NCBI Taxonomy" id="3050085"/>
    <lineage>
        <taxon>Bacteria</taxon>
        <taxon>Pseudomonadati</taxon>
        <taxon>Pseudomonadota</taxon>
        <taxon>Gammaproteobacteria</taxon>
        <taxon>Alteromonadales</taxon>
        <taxon>Alteromonadaceae</taxon>
        <taxon>Paraglaciecola</taxon>
    </lineage>
</organism>
<dbReference type="PANTHER" id="PTHR10587:SF125">
    <property type="entry name" value="POLYSACCHARIDE DEACETYLASE YHEN-RELATED"/>
    <property type="match status" value="1"/>
</dbReference>
<dbReference type="InterPro" id="IPR050248">
    <property type="entry name" value="Polysacc_deacetylase_ArnD"/>
</dbReference>